<organism evidence="1 2">
    <name type="scientific">Rosa chinensis</name>
    <name type="common">China rose</name>
    <dbReference type="NCBI Taxonomy" id="74649"/>
    <lineage>
        <taxon>Eukaryota</taxon>
        <taxon>Viridiplantae</taxon>
        <taxon>Streptophyta</taxon>
        <taxon>Embryophyta</taxon>
        <taxon>Tracheophyta</taxon>
        <taxon>Spermatophyta</taxon>
        <taxon>Magnoliopsida</taxon>
        <taxon>eudicotyledons</taxon>
        <taxon>Gunneridae</taxon>
        <taxon>Pentapetalae</taxon>
        <taxon>rosids</taxon>
        <taxon>fabids</taxon>
        <taxon>Rosales</taxon>
        <taxon>Rosaceae</taxon>
        <taxon>Rosoideae</taxon>
        <taxon>Rosoideae incertae sedis</taxon>
        <taxon>Rosa</taxon>
    </lineage>
</organism>
<gene>
    <name evidence="1" type="ORF">RchiOBHm_Chr2g0160901</name>
</gene>
<accession>A0A2P6S2M2</accession>
<dbReference type="Gramene" id="PRQ52930">
    <property type="protein sequence ID" value="PRQ52930"/>
    <property type="gene ID" value="RchiOBHm_Chr2g0160901"/>
</dbReference>
<dbReference type="AlphaFoldDB" id="A0A2P6S2M2"/>
<reference evidence="1 2" key="1">
    <citation type="journal article" date="2018" name="Nat. Genet.">
        <title>The Rosa genome provides new insights in the design of modern roses.</title>
        <authorList>
            <person name="Bendahmane M."/>
        </authorList>
    </citation>
    <scope>NUCLEOTIDE SEQUENCE [LARGE SCALE GENOMIC DNA]</scope>
    <source>
        <strain evidence="2">cv. Old Blush</strain>
    </source>
</reference>
<dbReference type="EMBL" id="PDCK01000040">
    <property type="protein sequence ID" value="PRQ52930.1"/>
    <property type="molecule type" value="Genomic_DNA"/>
</dbReference>
<keyword evidence="2" id="KW-1185">Reference proteome</keyword>
<evidence type="ECO:0000313" key="2">
    <source>
        <dbReference type="Proteomes" id="UP000238479"/>
    </source>
</evidence>
<sequence length="96" mass="10951">MKLSVIGLYFRWQHTRKADSIGYSWQRVRIIFPVCHHNCKANGVTRRTLFAKGCMLECIFIDETPVIISCGSLEAYCNLGLRHYAPPGVFYGFSSC</sequence>
<protein>
    <submittedName>
        <fullName evidence="1">Uncharacterized protein</fullName>
    </submittedName>
</protein>
<evidence type="ECO:0000313" key="1">
    <source>
        <dbReference type="EMBL" id="PRQ52930.1"/>
    </source>
</evidence>
<proteinExistence type="predicted"/>
<dbReference type="Proteomes" id="UP000238479">
    <property type="component" value="Chromosome 2"/>
</dbReference>
<name>A0A2P6S2M2_ROSCH</name>
<comment type="caution">
    <text evidence="1">The sequence shown here is derived from an EMBL/GenBank/DDBJ whole genome shotgun (WGS) entry which is preliminary data.</text>
</comment>